<name>A0A8D9CCB9_9VIRU</name>
<dbReference type="GO" id="GO:0016787">
    <property type="term" value="F:hydrolase activity"/>
    <property type="evidence" value="ECO:0007669"/>
    <property type="project" value="UniProtKB-KW"/>
</dbReference>
<keyword evidence="1" id="KW-0378">Hydrolase</keyword>
<protein>
    <submittedName>
        <fullName evidence="1">Putative NTP pyrophosphohydrolase</fullName>
    </submittedName>
</protein>
<reference evidence="1" key="1">
    <citation type="submission" date="2021-06" db="EMBL/GenBank/DDBJ databases">
        <authorList>
            <person name="Gannon L."/>
            <person name="Redgwell R T."/>
            <person name="Michniewski S."/>
            <person name="Harrison D C."/>
            <person name="Millard A."/>
        </authorList>
    </citation>
    <scope>NUCLEOTIDE SEQUENCE</scope>
</reference>
<proteinExistence type="predicted"/>
<accession>A0A8D9CCB9</accession>
<evidence type="ECO:0000313" key="1">
    <source>
        <dbReference type="EMBL" id="CAG7580617.1"/>
    </source>
</evidence>
<dbReference type="InterPro" id="IPR021130">
    <property type="entry name" value="PRib-ATP_PPHydrolase-like"/>
</dbReference>
<dbReference type="CDD" id="cd11530">
    <property type="entry name" value="NTP-PPase_DR2231_like"/>
    <property type="match status" value="1"/>
</dbReference>
<dbReference type="InterPro" id="IPR033653">
    <property type="entry name" value="NTP-PPase_DR2231-like"/>
</dbReference>
<organism evidence="1">
    <name type="scientific">uncultured marine phage</name>
    <dbReference type="NCBI Taxonomy" id="707152"/>
    <lineage>
        <taxon>Viruses</taxon>
        <taxon>environmental samples</taxon>
    </lineage>
</organism>
<dbReference type="Gene3D" id="1.10.3420.10">
    <property type="entry name" value="putative ntp pyrophosphohydrolase like domain"/>
    <property type="match status" value="1"/>
</dbReference>
<gene>
    <name evidence="1" type="ORF">SLAVMIC_00498</name>
</gene>
<sequence length="184" mass="21395">MDSIKLVKEFHDAFDHPVTEPGSDVDLQYRQLRIKLLFEELQELSEASDVRETFENLCWENITKNEHGDVQMPKHKDGNNVDKVEELDALADIQYVLSGAILTLGHYPYFNEAFKDVHDSNMTKLCENMGEVNDTIEYYVNERGMSKEDITYVPNGDKFMINRKSDLKVLKNVHYQAVDLKKYV</sequence>
<dbReference type="Pfam" id="PF01503">
    <property type="entry name" value="PRA-PH"/>
    <property type="match status" value="1"/>
</dbReference>
<dbReference type="EMBL" id="OU342829">
    <property type="protein sequence ID" value="CAG7580617.1"/>
    <property type="molecule type" value="Genomic_DNA"/>
</dbReference>
<dbReference type="InterPro" id="IPR023292">
    <property type="entry name" value="NTP_PyroPHydrolase-like_dom_sf"/>
</dbReference>